<gene>
    <name evidence="2" type="ORF">NDU88_007365</name>
</gene>
<protein>
    <submittedName>
        <fullName evidence="2">Uncharacterized protein</fullName>
    </submittedName>
</protein>
<feature type="region of interest" description="Disordered" evidence="1">
    <location>
        <begin position="51"/>
        <end position="116"/>
    </location>
</feature>
<proteinExistence type="predicted"/>
<evidence type="ECO:0000256" key="1">
    <source>
        <dbReference type="SAM" id="MobiDB-lite"/>
    </source>
</evidence>
<dbReference type="Proteomes" id="UP001066276">
    <property type="component" value="Chromosome 3_1"/>
</dbReference>
<organism evidence="2 3">
    <name type="scientific">Pleurodeles waltl</name>
    <name type="common">Iberian ribbed newt</name>
    <dbReference type="NCBI Taxonomy" id="8319"/>
    <lineage>
        <taxon>Eukaryota</taxon>
        <taxon>Metazoa</taxon>
        <taxon>Chordata</taxon>
        <taxon>Craniata</taxon>
        <taxon>Vertebrata</taxon>
        <taxon>Euteleostomi</taxon>
        <taxon>Amphibia</taxon>
        <taxon>Batrachia</taxon>
        <taxon>Caudata</taxon>
        <taxon>Salamandroidea</taxon>
        <taxon>Salamandridae</taxon>
        <taxon>Pleurodelinae</taxon>
        <taxon>Pleurodeles</taxon>
    </lineage>
</organism>
<dbReference type="AlphaFoldDB" id="A0AAV7UNL7"/>
<accession>A0AAV7UNL7</accession>
<feature type="compositionally biased region" description="Polar residues" evidence="1">
    <location>
        <begin position="69"/>
        <end position="80"/>
    </location>
</feature>
<feature type="compositionally biased region" description="Basic and acidic residues" evidence="1">
    <location>
        <begin position="82"/>
        <end position="93"/>
    </location>
</feature>
<dbReference type="EMBL" id="JANPWB010000005">
    <property type="protein sequence ID" value="KAJ1190627.1"/>
    <property type="molecule type" value="Genomic_DNA"/>
</dbReference>
<sequence length="144" mass="15829">MPCAGKPQALLPRAAETGWPTEPAMSGTTYLAPRGRPPQIRRRLYFLRRARRPEAGAPRRAKIRYCTFSGPNTRPQTPHPTDTARNRLREPRNGLRRSLPAPQGPARSNLMGGPEVGLDTPYNLQAPPEPGNYAHAVFGCLATP</sequence>
<reference evidence="2" key="1">
    <citation type="journal article" date="2022" name="bioRxiv">
        <title>Sequencing and chromosome-scale assembly of the giantPleurodeles waltlgenome.</title>
        <authorList>
            <person name="Brown T."/>
            <person name="Elewa A."/>
            <person name="Iarovenko S."/>
            <person name="Subramanian E."/>
            <person name="Araus A.J."/>
            <person name="Petzold A."/>
            <person name="Susuki M."/>
            <person name="Suzuki K.-i.T."/>
            <person name="Hayashi T."/>
            <person name="Toyoda A."/>
            <person name="Oliveira C."/>
            <person name="Osipova E."/>
            <person name="Leigh N.D."/>
            <person name="Simon A."/>
            <person name="Yun M.H."/>
        </authorList>
    </citation>
    <scope>NUCLEOTIDE SEQUENCE</scope>
    <source>
        <strain evidence="2">20211129_DDA</strain>
        <tissue evidence="2">Liver</tissue>
    </source>
</reference>
<feature type="region of interest" description="Disordered" evidence="1">
    <location>
        <begin position="1"/>
        <end position="36"/>
    </location>
</feature>
<evidence type="ECO:0000313" key="2">
    <source>
        <dbReference type="EMBL" id="KAJ1190627.1"/>
    </source>
</evidence>
<name>A0AAV7UNL7_PLEWA</name>
<evidence type="ECO:0000313" key="3">
    <source>
        <dbReference type="Proteomes" id="UP001066276"/>
    </source>
</evidence>
<comment type="caution">
    <text evidence="2">The sequence shown here is derived from an EMBL/GenBank/DDBJ whole genome shotgun (WGS) entry which is preliminary data.</text>
</comment>
<keyword evidence="3" id="KW-1185">Reference proteome</keyword>